<reference evidence="1" key="1">
    <citation type="submission" date="2022-08" db="EMBL/GenBank/DDBJ databases">
        <title>Novel sulphate-reducing endosymbionts in the free-living metamonad Anaeramoeba.</title>
        <authorList>
            <person name="Jerlstrom-Hultqvist J."/>
            <person name="Cepicka I."/>
            <person name="Gallot-Lavallee L."/>
            <person name="Salas-Leiva D."/>
            <person name="Curtis B.A."/>
            <person name="Zahonova K."/>
            <person name="Pipaliya S."/>
            <person name="Dacks J."/>
            <person name="Roger A.J."/>
        </authorList>
    </citation>
    <scope>NUCLEOTIDE SEQUENCE</scope>
    <source>
        <strain evidence="1">Busselton2</strain>
    </source>
</reference>
<dbReference type="Proteomes" id="UP001146793">
    <property type="component" value="Unassembled WGS sequence"/>
</dbReference>
<gene>
    <name evidence="1" type="ORF">M0812_04666</name>
</gene>
<organism evidence="1 2">
    <name type="scientific">Anaeramoeba flamelloides</name>
    <dbReference type="NCBI Taxonomy" id="1746091"/>
    <lineage>
        <taxon>Eukaryota</taxon>
        <taxon>Metamonada</taxon>
        <taxon>Anaeramoebidae</taxon>
        <taxon>Anaeramoeba</taxon>
    </lineage>
</organism>
<dbReference type="EMBL" id="JANTQA010000008">
    <property type="protein sequence ID" value="KAJ3452887.1"/>
    <property type="molecule type" value="Genomic_DNA"/>
</dbReference>
<accession>A0AAV8AJ42</accession>
<protein>
    <submittedName>
        <fullName evidence="1">Uncharacterized protein</fullName>
    </submittedName>
</protein>
<sequence>MKRYELHAFYKIDENKTTEELLKMIPKDCKPTERFLTLNQTDEPEKSRIFYYGALVLHRNANEQDLEGINAKILEMKPTVLDLVTGRNEKTNKLEYLRIIQTSRYLSTNDYEAVKKVMAADVKFLEEHGMIALRTKTELDVLGSPEGYPLTDEQAREMGKYFEFHFKLELLEDSGSNNNKYDNKLYDIGKELQKLYGTIVPFSYNLVEPYQRFLNLRFWDNGYNNIEKFIKLFTKKILEYDCIVSISRTISEYIVQDSLEEFDYPWIGSYDDKVNLKEVLEKFN</sequence>
<evidence type="ECO:0000313" key="2">
    <source>
        <dbReference type="Proteomes" id="UP001146793"/>
    </source>
</evidence>
<name>A0AAV8AJ42_9EUKA</name>
<dbReference type="AlphaFoldDB" id="A0AAV8AJ42"/>
<evidence type="ECO:0000313" key="1">
    <source>
        <dbReference type="EMBL" id="KAJ3452887.1"/>
    </source>
</evidence>
<proteinExistence type="predicted"/>
<comment type="caution">
    <text evidence="1">The sequence shown here is derived from an EMBL/GenBank/DDBJ whole genome shotgun (WGS) entry which is preliminary data.</text>
</comment>